<dbReference type="GeneID" id="136074165"/>
<dbReference type="PANTHER" id="PTHR45913:SF21">
    <property type="entry name" value="DUF4371 DOMAIN-CONTAINING PROTEIN"/>
    <property type="match status" value="1"/>
</dbReference>
<organism evidence="3 4">
    <name type="scientific">Hydra vulgaris</name>
    <name type="common">Hydra</name>
    <name type="synonym">Hydra attenuata</name>
    <dbReference type="NCBI Taxonomy" id="6087"/>
    <lineage>
        <taxon>Eukaryota</taxon>
        <taxon>Metazoa</taxon>
        <taxon>Cnidaria</taxon>
        <taxon>Hydrozoa</taxon>
        <taxon>Hydroidolina</taxon>
        <taxon>Anthoathecata</taxon>
        <taxon>Aplanulata</taxon>
        <taxon>Hydridae</taxon>
        <taxon>Hydra</taxon>
    </lineage>
</organism>
<evidence type="ECO:0000313" key="4">
    <source>
        <dbReference type="RefSeq" id="XP_065642542.1"/>
    </source>
</evidence>
<name>A0ABM4B184_HYDVU</name>
<dbReference type="Proteomes" id="UP001652625">
    <property type="component" value="Chromosome 01"/>
</dbReference>
<dbReference type="InterPro" id="IPR008906">
    <property type="entry name" value="HATC_C_dom"/>
</dbReference>
<keyword evidence="3" id="KW-1185">Reference proteome</keyword>
<sequence>MQNPNNSKIQRLISNIYVSQHTTERRISEISVEVEQHLLNDLKNCEAFSLALDESTDIEDKPQMAVFVRYVTSDVLVKEELLDLVELKDTTCGIDLKEALDTVLVKANAPKNKLVSIATNGATAMVGKHIGLMGLLNSDPTYPEFIPVHCVIHLEHLAAKHFNFPVVFKSVLEIVNYIRSNAKNHRQFKNFISELVLADKPSDLLFYCGVRWLFSSDVLYWFVELLEPIKCFLLEKQKTFEIFDDVNFLQDLLFLTDKDLTSKTFNHFPQMKKMIHNTNPTIQYDDHKIESYREKLQILFEDLQNRFKDLYVLKSSLAFLVNPFLFDIISHGCPIPENILKETSQFEIELLDLQEDQNLQMQHKTLALLDFWKMVPEVKYPQLKRISIKLISIFGSTYTCKSLFSTMKSVKSKYHANLTSEHLLQLLRISTTSLKPDFKKLASSVKNLSA</sequence>
<accession>A0ABM4B184</accession>
<reference evidence="4" key="2">
    <citation type="submission" date="2025-08" db="UniProtKB">
        <authorList>
            <consortium name="RefSeq"/>
        </authorList>
    </citation>
    <scope>IDENTIFICATION</scope>
</reference>
<protein>
    <submittedName>
        <fullName evidence="4">General transcription factor II-I repeat domain-containing protein 2-like</fullName>
    </submittedName>
</protein>
<dbReference type="Pfam" id="PF05699">
    <property type="entry name" value="Dimer_Tnp_hAT"/>
    <property type="match status" value="1"/>
</dbReference>
<feature type="domain" description="DUF4371" evidence="2">
    <location>
        <begin position="29"/>
        <end position="129"/>
    </location>
</feature>
<feature type="domain" description="HAT C-terminal dimerisation" evidence="1">
    <location>
        <begin position="353"/>
        <end position="428"/>
    </location>
</feature>
<dbReference type="Pfam" id="PF14291">
    <property type="entry name" value="DUF4371"/>
    <property type="match status" value="1"/>
</dbReference>
<dbReference type="SUPFAM" id="SSF53098">
    <property type="entry name" value="Ribonuclease H-like"/>
    <property type="match status" value="1"/>
</dbReference>
<evidence type="ECO:0000259" key="2">
    <source>
        <dbReference type="Pfam" id="PF14291"/>
    </source>
</evidence>
<evidence type="ECO:0000313" key="3">
    <source>
        <dbReference type="Proteomes" id="UP001652625"/>
    </source>
</evidence>
<dbReference type="InterPro" id="IPR025398">
    <property type="entry name" value="DUF4371"/>
</dbReference>
<proteinExistence type="predicted"/>
<gene>
    <name evidence="4" type="primary">LOC136074165</name>
</gene>
<evidence type="ECO:0000259" key="1">
    <source>
        <dbReference type="Pfam" id="PF05699"/>
    </source>
</evidence>
<dbReference type="RefSeq" id="XP_065642542.1">
    <property type="nucleotide sequence ID" value="XM_065786470.1"/>
</dbReference>
<dbReference type="InterPro" id="IPR012337">
    <property type="entry name" value="RNaseH-like_sf"/>
</dbReference>
<dbReference type="PANTHER" id="PTHR45913">
    <property type="entry name" value="EPM2A-INTERACTING PROTEIN 1"/>
    <property type="match status" value="1"/>
</dbReference>
<reference evidence="3" key="1">
    <citation type="submission" date="2025-05" db="UniProtKB">
        <authorList>
            <consortium name="RefSeq"/>
        </authorList>
    </citation>
    <scope>NUCLEOTIDE SEQUENCE [LARGE SCALE GENOMIC DNA]</scope>
</reference>